<protein>
    <submittedName>
        <fullName evidence="4">Amino acid ABC transporter substrate-binding protein</fullName>
    </submittedName>
</protein>
<dbReference type="PANTHER" id="PTHR35936:SF17">
    <property type="entry name" value="ARGININE-BINDING EXTRACELLULAR PROTEIN ARTP"/>
    <property type="match status" value="1"/>
</dbReference>
<organism evidence="4 5">
    <name type="scientific">Phytohabitans flavus</name>
    <dbReference type="NCBI Taxonomy" id="1076124"/>
    <lineage>
        <taxon>Bacteria</taxon>
        <taxon>Bacillati</taxon>
        <taxon>Actinomycetota</taxon>
        <taxon>Actinomycetes</taxon>
        <taxon>Micromonosporales</taxon>
        <taxon>Micromonosporaceae</taxon>
    </lineage>
</organism>
<dbReference type="PROSITE" id="PS51257">
    <property type="entry name" value="PROKAR_LIPOPROTEIN"/>
    <property type="match status" value="1"/>
</dbReference>
<gene>
    <name evidence="4" type="primary">glnH_3</name>
    <name evidence="4" type="ORF">Pflav_088920</name>
</gene>
<dbReference type="InterPro" id="IPR001638">
    <property type="entry name" value="Solute-binding_3/MltF_N"/>
</dbReference>
<dbReference type="Gene3D" id="3.40.190.10">
    <property type="entry name" value="Periplasmic binding protein-like II"/>
    <property type="match status" value="2"/>
</dbReference>
<feature type="chain" id="PRO_5026133244" evidence="2">
    <location>
        <begin position="23"/>
        <end position="260"/>
    </location>
</feature>
<dbReference type="RefSeq" id="WP_173041995.1">
    <property type="nucleotide sequence ID" value="NZ_AP022870.1"/>
</dbReference>
<dbReference type="KEGG" id="pfla:Pflav_088920"/>
<dbReference type="Pfam" id="PF00497">
    <property type="entry name" value="SBP_bac_3"/>
    <property type="match status" value="1"/>
</dbReference>
<keyword evidence="1 2" id="KW-0732">Signal</keyword>
<evidence type="ECO:0000256" key="1">
    <source>
        <dbReference type="ARBA" id="ARBA00022729"/>
    </source>
</evidence>
<name>A0A6F8Y8P0_9ACTN</name>
<evidence type="ECO:0000256" key="2">
    <source>
        <dbReference type="SAM" id="SignalP"/>
    </source>
</evidence>
<dbReference type="AlphaFoldDB" id="A0A6F8Y8P0"/>
<reference evidence="4 5" key="2">
    <citation type="submission" date="2020-03" db="EMBL/GenBank/DDBJ databases">
        <authorList>
            <person name="Ichikawa N."/>
            <person name="Kimura A."/>
            <person name="Kitahashi Y."/>
            <person name="Uohara A."/>
        </authorList>
    </citation>
    <scope>NUCLEOTIDE SEQUENCE [LARGE SCALE GENOMIC DNA]</scope>
    <source>
        <strain evidence="4 5">NBRC 107702</strain>
    </source>
</reference>
<evidence type="ECO:0000313" key="5">
    <source>
        <dbReference type="Proteomes" id="UP000502508"/>
    </source>
</evidence>
<dbReference type="PANTHER" id="PTHR35936">
    <property type="entry name" value="MEMBRANE-BOUND LYTIC MUREIN TRANSGLYCOSYLASE F"/>
    <property type="match status" value="1"/>
</dbReference>
<dbReference type="SMART" id="SM00062">
    <property type="entry name" value="PBPb"/>
    <property type="match status" value="1"/>
</dbReference>
<dbReference type="SUPFAM" id="SSF53850">
    <property type="entry name" value="Periplasmic binding protein-like II"/>
    <property type="match status" value="1"/>
</dbReference>
<accession>A0A6F8Y8P0</accession>
<dbReference type="EMBL" id="AP022870">
    <property type="protein sequence ID" value="BCB82482.1"/>
    <property type="molecule type" value="Genomic_DNA"/>
</dbReference>
<reference evidence="4 5" key="1">
    <citation type="submission" date="2020-03" db="EMBL/GenBank/DDBJ databases">
        <title>Whole genome shotgun sequence of Phytohabitans flavus NBRC 107702.</title>
        <authorList>
            <person name="Komaki H."/>
            <person name="Tamura T."/>
        </authorList>
    </citation>
    <scope>NUCLEOTIDE SEQUENCE [LARGE SCALE GENOMIC DNA]</scope>
    <source>
        <strain evidence="4 5">NBRC 107702</strain>
    </source>
</reference>
<evidence type="ECO:0000313" key="4">
    <source>
        <dbReference type="EMBL" id="BCB82482.1"/>
    </source>
</evidence>
<keyword evidence="5" id="KW-1185">Reference proteome</keyword>
<evidence type="ECO:0000259" key="3">
    <source>
        <dbReference type="SMART" id="SM00062"/>
    </source>
</evidence>
<dbReference type="Proteomes" id="UP000502508">
    <property type="component" value="Chromosome"/>
</dbReference>
<sequence length="260" mass="27193">MRWIGALLVAVLLAGCARGAPAAGDFRPAVAGELTVATATLPLPGFWEEPGGFEYGLAKALADRFHLRLRVVRVPFERIVSGDLGGADLALSQVTATRDRDRVLDFSEPYLAAPPAGLARSAIPDLAAARDTRWAVKRGTTLSAILAGFIRPTTPPALTVDERAALTLLAAGSVDAVLLDLPVALVIADRSGGGLRVAVQVDSDDSLAVALPDGSANREAIDSAVRAFTDNGTIDRLAKRWLGAHLRGTEPNIPVLGRGR</sequence>
<feature type="signal peptide" evidence="2">
    <location>
        <begin position="1"/>
        <end position="22"/>
    </location>
</feature>
<feature type="domain" description="Solute-binding protein family 3/N-terminal" evidence="3">
    <location>
        <begin position="33"/>
        <end position="245"/>
    </location>
</feature>
<proteinExistence type="predicted"/>